<dbReference type="Pfam" id="PF13087">
    <property type="entry name" value="AAA_12"/>
    <property type="match status" value="1"/>
</dbReference>
<evidence type="ECO:0000259" key="6">
    <source>
        <dbReference type="Pfam" id="PF13086"/>
    </source>
</evidence>
<gene>
    <name evidence="8" type="ORF">HNV28_24435</name>
</gene>
<accession>A0A7Y4ILI9</accession>
<dbReference type="RefSeq" id="WP_216612576.1">
    <property type="nucleotide sequence ID" value="NZ_JABFNS010000073.1"/>
</dbReference>
<feature type="domain" description="DNA2/NAM7 helicase-like C-terminal" evidence="7">
    <location>
        <begin position="636"/>
        <end position="831"/>
    </location>
</feature>
<keyword evidence="3" id="KW-0378">Hydrolase</keyword>
<comment type="similarity">
    <text evidence="1">Belongs to the DNA2/NAM7 helicase family.</text>
</comment>
<dbReference type="Proteomes" id="UP000533080">
    <property type="component" value="Unassembled WGS sequence"/>
</dbReference>
<proteinExistence type="inferred from homology"/>
<protein>
    <submittedName>
        <fullName evidence="8">AAA family ATPase</fullName>
    </submittedName>
</protein>
<dbReference type="AlphaFoldDB" id="A0A7Y4ILI9"/>
<keyword evidence="5" id="KW-0067">ATP-binding</keyword>
<dbReference type="GO" id="GO:0005524">
    <property type="term" value="F:ATP binding"/>
    <property type="evidence" value="ECO:0007669"/>
    <property type="project" value="UniProtKB-KW"/>
</dbReference>
<evidence type="ECO:0000256" key="2">
    <source>
        <dbReference type="ARBA" id="ARBA00022741"/>
    </source>
</evidence>
<dbReference type="InterPro" id="IPR041679">
    <property type="entry name" value="DNA2/NAM7-like_C"/>
</dbReference>
<dbReference type="InterPro" id="IPR041677">
    <property type="entry name" value="DNA2/NAM7_AAA_11"/>
</dbReference>
<evidence type="ECO:0000313" key="9">
    <source>
        <dbReference type="Proteomes" id="UP000533080"/>
    </source>
</evidence>
<dbReference type="CDD" id="cd18808">
    <property type="entry name" value="SF1_C_Upf1"/>
    <property type="match status" value="1"/>
</dbReference>
<dbReference type="GO" id="GO:0043139">
    <property type="term" value="F:5'-3' DNA helicase activity"/>
    <property type="evidence" value="ECO:0007669"/>
    <property type="project" value="TreeGrafter"/>
</dbReference>
<dbReference type="InterPro" id="IPR050534">
    <property type="entry name" value="Coronavir_polyprotein_1ab"/>
</dbReference>
<reference evidence="8 9" key="1">
    <citation type="submission" date="2020-05" db="EMBL/GenBank/DDBJ databases">
        <authorList>
            <person name="Whitworth D."/>
        </authorList>
    </citation>
    <scope>NUCLEOTIDE SEQUENCE [LARGE SCALE GENOMIC DNA]</scope>
    <source>
        <strain evidence="8 9">AM005</strain>
    </source>
</reference>
<name>A0A7Y4ILI9_MYXXA</name>
<dbReference type="InterPro" id="IPR027417">
    <property type="entry name" value="P-loop_NTPase"/>
</dbReference>
<evidence type="ECO:0000256" key="1">
    <source>
        <dbReference type="ARBA" id="ARBA00007913"/>
    </source>
</evidence>
<comment type="caution">
    <text evidence="8">The sequence shown here is derived from an EMBL/GenBank/DDBJ whole genome shotgun (WGS) entry which is preliminary data.</text>
</comment>
<sequence>MTPLPAWQRQGNTLRCPIQIHPSHRTLFEDYLRHRHRLLRAYPIGLLHASDVQYEDGGLYVLFPSEAELVSTMSPPEPPPGSFRRWRNDELLPALLTLLECHANQVAGFAPFIPVSGRWVPPVSWFLPRPPSALSDEERRQDLRHAQSWVRSQSRQASRHSDWDTRRVDSICAALGSADAAAVERLIRAEQQEALREKRQAPDAPSFLHMLTEAEHLERLAQVYRYRLLRREEADRLGLDTRGQLILEVEPRWKDAHFPTLTRPTPHELWDTLLDESRTTPLLAVSQGLPNPLLHKHSPEAIARWIGVHEDQPWIYVRRDGVKVPATGYVHPHQPGDLALMGRKRAFTAFAGRHPLLAAHLRDSARPEPFTGNPRPRDVLEDAILATRGVFAVQGPPGTGKTHLATQVVRRFLAATPAGRVLICAKEHFALDHILRKLTQALDQDCISYRAFRSVSLARRRRGRAELETPFLGTTLVGQLAERAWAPESSGWTRFQASTFDQHDQRLLSLAEKAANLFFCTTMDAALLDMTGQTSFDLVIVEEAGKCYPSELLHTLCFGRTVLMIGDQRQLPPYQERQTRAAVLAWQATLDQARRRPEFRQALQARFGDTFLELETLAREHGPVSPAETAWLRPFEYLFDRLAKRHRLEEQFRMEAPLSRLVGKVFYGRPFVHRKLASNPLEGVLPQELDVPLLWIDTPHMTLRPEATEDPEKRGARNNLYERDVILRYLRRLYPSRQVDLVILTPYNEQKRLLLDSRELREVCRSLTDSPFEQVVRTTDEYQGREAELTVLSLVRNNSQGARAWGFMTEPERLNVMFSRTRFRQVVVGCSAHINRHVNEAPHLHAVWKAYVEETADARCARIMSPEELDSHG</sequence>
<dbReference type="PANTHER" id="PTHR43788:SF8">
    <property type="entry name" value="DNA-BINDING PROTEIN SMUBP-2"/>
    <property type="match status" value="1"/>
</dbReference>
<feature type="domain" description="DNA2/NAM7 helicase helicase" evidence="6">
    <location>
        <begin position="384"/>
        <end position="447"/>
    </location>
</feature>
<keyword evidence="2" id="KW-0547">Nucleotide-binding</keyword>
<organism evidence="8 9">
    <name type="scientific">Myxococcus xanthus</name>
    <dbReference type="NCBI Taxonomy" id="34"/>
    <lineage>
        <taxon>Bacteria</taxon>
        <taxon>Pseudomonadati</taxon>
        <taxon>Myxococcota</taxon>
        <taxon>Myxococcia</taxon>
        <taxon>Myxococcales</taxon>
        <taxon>Cystobacterineae</taxon>
        <taxon>Myxococcaceae</taxon>
        <taxon>Myxococcus</taxon>
    </lineage>
</organism>
<evidence type="ECO:0000256" key="3">
    <source>
        <dbReference type="ARBA" id="ARBA00022801"/>
    </source>
</evidence>
<dbReference type="PANTHER" id="PTHR43788">
    <property type="entry name" value="DNA2/NAM7 HELICASE FAMILY MEMBER"/>
    <property type="match status" value="1"/>
</dbReference>
<dbReference type="InterPro" id="IPR047187">
    <property type="entry name" value="SF1_C_Upf1"/>
</dbReference>
<evidence type="ECO:0000259" key="7">
    <source>
        <dbReference type="Pfam" id="PF13087"/>
    </source>
</evidence>
<evidence type="ECO:0000313" key="8">
    <source>
        <dbReference type="EMBL" id="NOJ81442.1"/>
    </source>
</evidence>
<feature type="domain" description="DNA2/NAM7 helicase helicase" evidence="6">
    <location>
        <begin position="498"/>
        <end position="573"/>
    </location>
</feature>
<evidence type="ECO:0000256" key="5">
    <source>
        <dbReference type="ARBA" id="ARBA00022840"/>
    </source>
</evidence>
<dbReference type="SUPFAM" id="SSF52540">
    <property type="entry name" value="P-loop containing nucleoside triphosphate hydrolases"/>
    <property type="match status" value="1"/>
</dbReference>
<dbReference type="Gene3D" id="3.40.50.300">
    <property type="entry name" value="P-loop containing nucleotide triphosphate hydrolases"/>
    <property type="match status" value="2"/>
</dbReference>
<keyword evidence="4" id="KW-0347">Helicase</keyword>
<dbReference type="GO" id="GO:0016787">
    <property type="term" value="F:hydrolase activity"/>
    <property type="evidence" value="ECO:0007669"/>
    <property type="project" value="UniProtKB-KW"/>
</dbReference>
<dbReference type="Pfam" id="PF13086">
    <property type="entry name" value="AAA_11"/>
    <property type="match status" value="2"/>
</dbReference>
<dbReference type="EMBL" id="JABFNT010000086">
    <property type="protein sequence ID" value="NOJ81442.1"/>
    <property type="molecule type" value="Genomic_DNA"/>
</dbReference>
<evidence type="ECO:0000256" key="4">
    <source>
        <dbReference type="ARBA" id="ARBA00022806"/>
    </source>
</evidence>